<dbReference type="PANTHER" id="PTHR42852:SF13">
    <property type="entry name" value="PROTEIN DIPZ"/>
    <property type="match status" value="1"/>
</dbReference>
<evidence type="ECO:0000259" key="2">
    <source>
        <dbReference type="PROSITE" id="PS51352"/>
    </source>
</evidence>
<proteinExistence type="predicted"/>
<organism evidence="3 4">
    <name type="scientific">Pedobacter rhodius</name>
    <dbReference type="NCBI Taxonomy" id="3004098"/>
    <lineage>
        <taxon>Bacteria</taxon>
        <taxon>Pseudomonadati</taxon>
        <taxon>Bacteroidota</taxon>
        <taxon>Sphingobacteriia</taxon>
        <taxon>Sphingobacteriales</taxon>
        <taxon>Sphingobacteriaceae</taxon>
        <taxon>Pedobacter</taxon>
    </lineage>
</organism>
<comment type="caution">
    <text evidence="3">The sequence shown here is derived from an EMBL/GenBank/DDBJ whole genome shotgun (WGS) entry which is preliminary data.</text>
</comment>
<dbReference type="InterPro" id="IPR036249">
    <property type="entry name" value="Thioredoxin-like_sf"/>
</dbReference>
<dbReference type="Pfam" id="PF00578">
    <property type="entry name" value="AhpC-TSA"/>
    <property type="match status" value="1"/>
</dbReference>
<evidence type="ECO:0000313" key="4">
    <source>
        <dbReference type="Proteomes" id="UP001144341"/>
    </source>
</evidence>
<dbReference type="EMBL" id="JAPWGL010000003">
    <property type="protein sequence ID" value="MCZ4223864.1"/>
    <property type="molecule type" value="Genomic_DNA"/>
</dbReference>
<dbReference type="CDD" id="cd02966">
    <property type="entry name" value="TlpA_like_family"/>
    <property type="match status" value="1"/>
</dbReference>
<dbReference type="Proteomes" id="UP001144341">
    <property type="component" value="Unassembled WGS sequence"/>
</dbReference>
<gene>
    <name evidence="3" type="ORF">O0931_11185</name>
</gene>
<feature type="chain" id="PRO_5047215983" evidence="1">
    <location>
        <begin position="19"/>
        <end position="185"/>
    </location>
</feature>
<sequence length="185" mass="21327">MKIHIFTFFLFSSTLARAQTAPVKWATQETFFEDLVGQDLPDFKGETLAGKPFSKQNLKNQIVLVNFWFEECPPCIKEIPELNKFVDRYKNEQIRFIAITYDEPKKAEKFSKKIGYKYEVIFLSRDEIRKLNINHGYPSNILVGHDGKIIKAISSVSFSDELPAVKAQTIDFEAKLKAEILKVSK</sequence>
<reference evidence="3" key="1">
    <citation type="submission" date="2022-12" db="EMBL/GenBank/DDBJ databases">
        <title>Genome sequence of SJ11.</title>
        <authorList>
            <person name="Woo H."/>
        </authorList>
    </citation>
    <scope>NUCLEOTIDE SEQUENCE</scope>
    <source>
        <strain evidence="3">SJ11</strain>
    </source>
</reference>
<protein>
    <submittedName>
        <fullName evidence="3">TlpA disulfide reductase family protein</fullName>
    </submittedName>
</protein>
<keyword evidence="1" id="KW-0732">Signal</keyword>
<dbReference type="PANTHER" id="PTHR42852">
    <property type="entry name" value="THIOL:DISULFIDE INTERCHANGE PROTEIN DSBE"/>
    <property type="match status" value="1"/>
</dbReference>
<dbReference type="SUPFAM" id="SSF52833">
    <property type="entry name" value="Thioredoxin-like"/>
    <property type="match status" value="1"/>
</dbReference>
<accession>A0ABT4KY75</accession>
<dbReference type="PROSITE" id="PS51352">
    <property type="entry name" value="THIOREDOXIN_2"/>
    <property type="match status" value="1"/>
</dbReference>
<feature type="domain" description="Thioredoxin" evidence="2">
    <location>
        <begin position="34"/>
        <end position="175"/>
    </location>
</feature>
<name>A0ABT4KY75_9SPHI</name>
<dbReference type="Gene3D" id="3.40.30.10">
    <property type="entry name" value="Glutaredoxin"/>
    <property type="match status" value="1"/>
</dbReference>
<feature type="signal peptide" evidence="1">
    <location>
        <begin position="1"/>
        <end position="18"/>
    </location>
</feature>
<evidence type="ECO:0000313" key="3">
    <source>
        <dbReference type="EMBL" id="MCZ4223864.1"/>
    </source>
</evidence>
<evidence type="ECO:0000256" key="1">
    <source>
        <dbReference type="SAM" id="SignalP"/>
    </source>
</evidence>
<dbReference type="InterPro" id="IPR000866">
    <property type="entry name" value="AhpC/TSA"/>
</dbReference>
<dbReference type="InterPro" id="IPR050553">
    <property type="entry name" value="Thioredoxin_ResA/DsbE_sf"/>
</dbReference>
<dbReference type="RefSeq" id="WP_269415661.1">
    <property type="nucleotide sequence ID" value="NZ_JAPWGL010000003.1"/>
</dbReference>
<dbReference type="InterPro" id="IPR013766">
    <property type="entry name" value="Thioredoxin_domain"/>
</dbReference>
<keyword evidence="4" id="KW-1185">Reference proteome</keyword>